<proteinExistence type="predicted"/>
<feature type="compositionally biased region" description="Low complexity" evidence="1">
    <location>
        <begin position="18"/>
        <end position="28"/>
    </location>
</feature>
<sequence length="313" mass="30918">MRENADWATETLRQWAGEAEAAGNAAKEAAGDAARKAGDKLEEAAGAVPTGEQGAASATAADFAADAVGEKAGPLGAQGAEAADATKEAASRAADEVSRQADAAAATAGGLLSGLRSTAVAALGAMLGPLEREGAFDGTAAVVTGPSEPIPVERLSADEAARLDRARGAVEGDAVRVAGEKTDRALGVRDAGGRDARRSEGSGPSAGAPVGDEELGVADKVKDRAQAALDDAATAAGAAFGHAEAAAAQAAEALARQQDHGPATLHIGNTEVELREPFAPAAPPSNTEDILAERARAAAAQAEEDAARGPARV</sequence>
<accession>A0A0D2LV50</accession>
<feature type="region of interest" description="Disordered" evidence="1">
    <location>
        <begin position="181"/>
        <end position="216"/>
    </location>
</feature>
<reference evidence="2 3" key="1">
    <citation type="journal article" date="2013" name="BMC Genomics">
        <title>Reconstruction of the lipid metabolism for the microalga Monoraphidium neglectum from its genome sequence reveals characteristics suitable for biofuel production.</title>
        <authorList>
            <person name="Bogen C."/>
            <person name="Al-Dilaimi A."/>
            <person name="Albersmeier A."/>
            <person name="Wichmann J."/>
            <person name="Grundmann M."/>
            <person name="Rupp O."/>
            <person name="Lauersen K.J."/>
            <person name="Blifernez-Klassen O."/>
            <person name="Kalinowski J."/>
            <person name="Goesmann A."/>
            <person name="Mussgnug J.H."/>
            <person name="Kruse O."/>
        </authorList>
    </citation>
    <scope>NUCLEOTIDE SEQUENCE [LARGE SCALE GENOMIC DNA]</scope>
    <source>
        <strain evidence="2 3">SAG 48.87</strain>
    </source>
</reference>
<dbReference type="GeneID" id="25732026"/>
<feature type="region of interest" description="Disordered" evidence="1">
    <location>
        <begin position="75"/>
        <end position="94"/>
    </location>
</feature>
<dbReference type="AlphaFoldDB" id="A0A0D2LV50"/>
<feature type="compositionally biased region" description="Basic and acidic residues" evidence="1">
    <location>
        <begin position="84"/>
        <end position="94"/>
    </location>
</feature>
<gene>
    <name evidence="2" type="ORF">MNEG_14461</name>
</gene>
<evidence type="ECO:0000256" key="1">
    <source>
        <dbReference type="SAM" id="MobiDB-lite"/>
    </source>
</evidence>
<feature type="region of interest" description="Disordered" evidence="1">
    <location>
        <begin position="294"/>
        <end position="313"/>
    </location>
</feature>
<dbReference type="EMBL" id="KK104725">
    <property type="protein sequence ID" value="KIY93501.1"/>
    <property type="molecule type" value="Genomic_DNA"/>
</dbReference>
<dbReference type="KEGG" id="mng:MNEG_14461"/>
<dbReference type="RefSeq" id="XP_013892521.1">
    <property type="nucleotide sequence ID" value="XM_014037067.1"/>
</dbReference>
<feature type="compositionally biased region" description="Basic and acidic residues" evidence="1">
    <location>
        <begin position="29"/>
        <end position="38"/>
    </location>
</feature>
<organism evidence="2 3">
    <name type="scientific">Monoraphidium neglectum</name>
    <dbReference type="NCBI Taxonomy" id="145388"/>
    <lineage>
        <taxon>Eukaryota</taxon>
        <taxon>Viridiplantae</taxon>
        <taxon>Chlorophyta</taxon>
        <taxon>core chlorophytes</taxon>
        <taxon>Chlorophyceae</taxon>
        <taxon>CS clade</taxon>
        <taxon>Sphaeropleales</taxon>
        <taxon>Selenastraceae</taxon>
        <taxon>Monoraphidium</taxon>
    </lineage>
</organism>
<feature type="compositionally biased region" description="Basic and acidic residues" evidence="1">
    <location>
        <begin position="181"/>
        <end position="200"/>
    </location>
</feature>
<protein>
    <submittedName>
        <fullName evidence="2">Uncharacterized protein</fullName>
    </submittedName>
</protein>
<feature type="region of interest" description="Disordered" evidence="1">
    <location>
        <begin position="18"/>
        <end position="38"/>
    </location>
</feature>
<name>A0A0D2LV50_9CHLO</name>
<keyword evidence="3" id="KW-1185">Reference proteome</keyword>
<evidence type="ECO:0000313" key="3">
    <source>
        <dbReference type="Proteomes" id="UP000054498"/>
    </source>
</evidence>
<dbReference type="Proteomes" id="UP000054498">
    <property type="component" value="Unassembled WGS sequence"/>
</dbReference>
<evidence type="ECO:0000313" key="2">
    <source>
        <dbReference type="EMBL" id="KIY93501.1"/>
    </source>
</evidence>